<name>A0A059FI69_9PROT</name>
<reference evidence="1 2" key="1">
    <citation type="journal article" date="2014" name="Antonie Van Leeuwenhoek">
        <title>Hyphomonas beringensis sp. nov. and Hyphomonas chukchiensis sp. nov., isolated from surface seawater of the Bering Sea and Chukchi Sea.</title>
        <authorList>
            <person name="Li C."/>
            <person name="Lai Q."/>
            <person name="Li G."/>
            <person name="Dong C."/>
            <person name="Wang J."/>
            <person name="Liao Y."/>
            <person name="Shao Z."/>
        </authorList>
    </citation>
    <scope>NUCLEOTIDE SEQUENCE [LARGE SCALE GENOMIC DNA]</scope>
    <source>
        <strain evidence="1 2">VP2</strain>
    </source>
</reference>
<dbReference type="PATRIC" id="fig|1280952.3.peg.665"/>
<dbReference type="STRING" id="1280952.HJA_03326"/>
<dbReference type="EMBL" id="ARYJ01000002">
    <property type="protein sequence ID" value="KCZ90226.1"/>
    <property type="molecule type" value="Genomic_DNA"/>
</dbReference>
<evidence type="ECO:0000313" key="2">
    <source>
        <dbReference type="Proteomes" id="UP000024816"/>
    </source>
</evidence>
<sequence>MSVWFPFGFEQSRAAHDAAIRLRQAFPALNIRLHEGRIEISAIPPQDEALVLNAAAETLISCRDGRAEAA</sequence>
<dbReference type="Proteomes" id="UP000024816">
    <property type="component" value="Unassembled WGS sequence"/>
</dbReference>
<keyword evidence="2" id="KW-1185">Reference proteome</keyword>
<accession>A0A059FI69</accession>
<evidence type="ECO:0000313" key="1">
    <source>
        <dbReference type="EMBL" id="KCZ90226.1"/>
    </source>
</evidence>
<dbReference type="AlphaFoldDB" id="A0A059FI69"/>
<organism evidence="1 2">
    <name type="scientific">Hyphomonas jannaschiana VP2</name>
    <dbReference type="NCBI Taxonomy" id="1280952"/>
    <lineage>
        <taxon>Bacteria</taxon>
        <taxon>Pseudomonadati</taxon>
        <taxon>Pseudomonadota</taxon>
        <taxon>Alphaproteobacteria</taxon>
        <taxon>Hyphomonadales</taxon>
        <taxon>Hyphomonadaceae</taxon>
        <taxon>Hyphomonas</taxon>
    </lineage>
</organism>
<gene>
    <name evidence="1" type="ORF">HJA_03326</name>
</gene>
<protein>
    <submittedName>
        <fullName evidence="1">Uncharacterized protein</fullName>
    </submittedName>
</protein>
<comment type="caution">
    <text evidence="1">The sequence shown here is derived from an EMBL/GenBank/DDBJ whole genome shotgun (WGS) entry which is preliminary data.</text>
</comment>
<proteinExistence type="predicted"/>
<dbReference type="RefSeq" id="WP_035578239.1">
    <property type="nucleotide sequence ID" value="NZ_ARYJ01000002.1"/>
</dbReference>